<reference evidence="20" key="2">
    <citation type="journal article" date="2018" name="Nat. Microbiol.">
        <title>Leveraging single-cell genomics to expand the fungal tree of life.</title>
        <authorList>
            <person name="Ahrendt S.R."/>
            <person name="Quandt C.A."/>
            <person name="Ciobanu D."/>
            <person name="Clum A."/>
            <person name="Salamov A."/>
            <person name="Andreopoulos B."/>
            <person name="Cheng J.F."/>
            <person name="Woyke T."/>
            <person name="Pelin A."/>
            <person name="Henrissat B."/>
            <person name="Reynolds N.K."/>
            <person name="Benny G.L."/>
            <person name="Smith M.E."/>
            <person name="James T.Y."/>
            <person name="Grigoriev I.V."/>
        </authorList>
    </citation>
    <scope>NUCLEOTIDE SEQUENCE [LARGE SCALE GENOMIC DNA]</scope>
    <source>
        <strain evidence="20">CSF55</strain>
    </source>
</reference>
<dbReference type="PROSITE" id="PS50892">
    <property type="entry name" value="V_SNARE"/>
    <property type="match status" value="1"/>
</dbReference>
<evidence type="ECO:0000256" key="1">
    <source>
        <dbReference type="ARBA" id="ARBA00004163"/>
    </source>
</evidence>
<reference evidence="17 19" key="1">
    <citation type="journal article" date="2013" name="Curr. Biol.">
        <title>Shared signatures of parasitism and phylogenomics unite Cryptomycota and microsporidia.</title>
        <authorList>
            <person name="James T.Y."/>
            <person name="Pelin A."/>
            <person name="Bonen L."/>
            <person name="Ahrendt S."/>
            <person name="Sain D."/>
            <person name="Corradi N."/>
            <person name="Stajich J.E."/>
        </authorList>
    </citation>
    <scope>NUCLEOTIDE SEQUENCE [LARGE SCALE GENOMIC DNA]</scope>
    <source>
        <strain evidence="17">CSF55</strain>
        <strain evidence="17">CSF55</strain>
    </source>
</reference>
<dbReference type="CDD" id="cd14824">
    <property type="entry name" value="Longin"/>
    <property type="match status" value="1"/>
</dbReference>
<evidence type="ECO:0000256" key="2">
    <source>
        <dbReference type="ARBA" id="ARBA00004409"/>
    </source>
</evidence>
<keyword evidence="6" id="KW-0256">Endoplasmic reticulum</keyword>
<evidence type="ECO:0000259" key="15">
    <source>
        <dbReference type="PROSITE" id="PS50859"/>
    </source>
</evidence>
<dbReference type="OrthoDB" id="1719357at2759"/>
<gene>
    <name evidence="17" type="ORF">O9G_002387</name>
    <name evidence="18" type="ORF">ROZALSC1DRAFT_28207</name>
</gene>
<evidence type="ECO:0000256" key="9">
    <source>
        <dbReference type="ARBA" id="ARBA00023034"/>
    </source>
</evidence>
<keyword evidence="5 14" id="KW-0812">Transmembrane</keyword>
<proteinExistence type="inferred from homology"/>
<organism evidence="17 19">
    <name type="scientific">Rozella allomycis (strain CSF55)</name>
    <dbReference type="NCBI Taxonomy" id="988480"/>
    <lineage>
        <taxon>Eukaryota</taxon>
        <taxon>Fungi</taxon>
        <taxon>Fungi incertae sedis</taxon>
        <taxon>Cryptomycota</taxon>
        <taxon>Cryptomycota incertae sedis</taxon>
        <taxon>Rozella</taxon>
    </lineage>
</organism>
<dbReference type="GO" id="GO:0006890">
    <property type="term" value="P:retrograde vesicle-mediated transport, Golgi to endoplasmic reticulum"/>
    <property type="evidence" value="ECO:0007669"/>
    <property type="project" value="EnsemblFungi"/>
</dbReference>
<keyword evidence="4" id="KW-0813">Transport</keyword>
<dbReference type="GO" id="GO:0006886">
    <property type="term" value="P:intracellular protein transport"/>
    <property type="evidence" value="ECO:0007669"/>
    <property type="project" value="EnsemblFungi"/>
</dbReference>
<evidence type="ECO:0000256" key="7">
    <source>
        <dbReference type="ARBA" id="ARBA00022927"/>
    </source>
</evidence>
<dbReference type="GO" id="GO:0012507">
    <property type="term" value="C:ER to Golgi transport vesicle membrane"/>
    <property type="evidence" value="ECO:0007669"/>
    <property type="project" value="EnsemblFungi"/>
</dbReference>
<evidence type="ECO:0000259" key="16">
    <source>
        <dbReference type="PROSITE" id="PS50892"/>
    </source>
</evidence>
<feature type="domain" description="Longin" evidence="15">
    <location>
        <begin position="6"/>
        <end position="116"/>
    </location>
</feature>
<evidence type="ECO:0000256" key="12">
    <source>
        <dbReference type="ARBA" id="ARBA00024249"/>
    </source>
</evidence>
<dbReference type="GO" id="GO:0005484">
    <property type="term" value="F:SNAP receptor activity"/>
    <property type="evidence" value="ECO:0007669"/>
    <property type="project" value="EnsemblFungi"/>
</dbReference>
<evidence type="ECO:0000256" key="4">
    <source>
        <dbReference type="ARBA" id="ARBA00022448"/>
    </source>
</evidence>
<keyword evidence="9" id="KW-0333">Golgi apparatus</keyword>
<keyword evidence="8 14" id="KW-1133">Transmembrane helix</keyword>
<evidence type="ECO:0000313" key="18">
    <source>
        <dbReference type="EMBL" id="RKP20290.1"/>
    </source>
</evidence>
<evidence type="ECO:0000256" key="10">
    <source>
        <dbReference type="ARBA" id="ARBA00023054"/>
    </source>
</evidence>
<evidence type="ECO:0000256" key="8">
    <source>
        <dbReference type="ARBA" id="ARBA00022989"/>
    </source>
</evidence>
<dbReference type="CDD" id="cd15866">
    <property type="entry name" value="R-SNARE_SEC22"/>
    <property type="match status" value="1"/>
</dbReference>
<feature type="domain" description="V-SNARE coiled-coil homology" evidence="16">
    <location>
        <begin position="131"/>
        <end position="191"/>
    </location>
</feature>
<dbReference type="Proteomes" id="UP000281549">
    <property type="component" value="Unassembled WGS sequence"/>
</dbReference>
<dbReference type="PROSITE" id="PS50859">
    <property type="entry name" value="LONGIN"/>
    <property type="match status" value="1"/>
</dbReference>
<dbReference type="OMA" id="FIYWRFF"/>
<dbReference type="PANTHER" id="PTHR45837">
    <property type="entry name" value="VESICLE-TRAFFICKING PROTEIN SEC22B"/>
    <property type="match status" value="1"/>
</dbReference>
<dbReference type="SUPFAM" id="SSF58038">
    <property type="entry name" value="SNARE fusion complex"/>
    <property type="match status" value="1"/>
</dbReference>
<dbReference type="Pfam" id="PF00957">
    <property type="entry name" value="Synaptobrevin"/>
    <property type="match status" value="1"/>
</dbReference>
<evidence type="ECO:0000313" key="17">
    <source>
        <dbReference type="EMBL" id="EPZ33749.1"/>
    </source>
</evidence>
<evidence type="ECO:0000256" key="5">
    <source>
        <dbReference type="ARBA" id="ARBA00022692"/>
    </source>
</evidence>
<evidence type="ECO:0000256" key="11">
    <source>
        <dbReference type="ARBA" id="ARBA00023136"/>
    </source>
</evidence>
<dbReference type="Proteomes" id="UP000030755">
    <property type="component" value="Unassembled WGS sequence"/>
</dbReference>
<dbReference type="GO" id="GO:0048280">
    <property type="term" value="P:vesicle fusion with Golgi apparatus"/>
    <property type="evidence" value="ECO:0007669"/>
    <property type="project" value="EnsemblFungi"/>
</dbReference>
<sequence>MVRSTIIARVADGLPLAASLDDDEQEFSIHKQQAKALLKRLTESTDQRCSVETGPYVFHYLIELNVCYLCICDRSYPKKLAFSYLEELQKEFQQSFADRIETVDRPYALIKFDTYIQKAKRNYQDARSQRNVEKLNEDLQDVTRIMTKNIQDVLGRGERIDKMTEISSKLSEESKKYAKEARNLNLMAMYRKYGPPAIVVFIVLVVLYLYSKF</sequence>
<dbReference type="Gene3D" id="1.20.5.110">
    <property type="match status" value="1"/>
</dbReference>
<feature type="transmembrane region" description="Helical" evidence="14">
    <location>
        <begin position="193"/>
        <end position="211"/>
    </location>
</feature>
<dbReference type="GO" id="GO:0031201">
    <property type="term" value="C:SNARE complex"/>
    <property type="evidence" value="ECO:0007669"/>
    <property type="project" value="EnsemblFungi"/>
</dbReference>
<dbReference type="SUPFAM" id="SSF64356">
    <property type="entry name" value="SNARE-like"/>
    <property type="match status" value="1"/>
</dbReference>
<keyword evidence="19" id="KW-1185">Reference proteome</keyword>
<dbReference type="Pfam" id="PF13774">
    <property type="entry name" value="Longin"/>
    <property type="match status" value="1"/>
</dbReference>
<dbReference type="EMBL" id="KE561045">
    <property type="protein sequence ID" value="EPZ33749.1"/>
    <property type="molecule type" value="Genomic_DNA"/>
</dbReference>
<dbReference type="Gene3D" id="3.30.450.50">
    <property type="entry name" value="Longin domain"/>
    <property type="match status" value="1"/>
</dbReference>
<dbReference type="GO" id="GO:0005789">
    <property type="term" value="C:endoplasmic reticulum membrane"/>
    <property type="evidence" value="ECO:0007669"/>
    <property type="project" value="UniProtKB-SubCell"/>
</dbReference>
<accession>A0A075AYX3</accession>
<name>A0A075AYX3_ROZAC</name>
<dbReference type="HOGENOM" id="CLU_054453_4_1_1"/>
<evidence type="ECO:0000256" key="6">
    <source>
        <dbReference type="ARBA" id="ARBA00022824"/>
    </source>
</evidence>
<dbReference type="GO" id="GO:0006888">
    <property type="term" value="P:endoplasmic reticulum to Golgi vesicle-mediated transport"/>
    <property type="evidence" value="ECO:0007669"/>
    <property type="project" value="EnsemblFungi"/>
</dbReference>
<dbReference type="GO" id="GO:0000139">
    <property type="term" value="C:Golgi membrane"/>
    <property type="evidence" value="ECO:0007669"/>
    <property type="project" value="UniProtKB-SubCell"/>
</dbReference>
<dbReference type="EMBL" id="ML005086">
    <property type="protein sequence ID" value="RKP20290.1"/>
    <property type="molecule type" value="Genomic_DNA"/>
</dbReference>
<reference evidence="18" key="3">
    <citation type="submission" date="2018-08" db="EMBL/GenBank/DDBJ databases">
        <title>Leveraging single-cell genomics to expand the Fungal Tree of Life.</title>
        <authorList>
            <consortium name="DOE Joint Genome Institute"/>
            <person name="Ahrendt S.R."/>
            <person name="Quandt C.A."/>
            <person name="Ciobanu D."/>
            <person name="Clum A."/>
            <person name="Salamov A."/>
            <person name="Andreopoulos B."/>
            <person name="Cheng J.-F."/>
            <person name="Woyke T."/>
            <person name="Pelin A."/>
            <person name="Henrissat B."/>
            <person name="Reynolds N."/>
            <person name="Benny G.L."/>
            <person name="Smith M.E."/>
            <person name="James T.Y."/>
            <person name="Grigoriev I.V."/>
        </authorList>
    </citation>
    <scope>NUCLEOTIDE SEQUENCE</scope>
    <source>
        <strain evidence="18">CSF55</strain>
    </source>
</reference>
<comment type="similarity">
    <text evidence="3">Belongs to the synaptobrevin family.</text>
</comment>
<keyword evidence="7" id="KW-0653">Protein transport</keyword>
<evidence type="ECO:0000313" key="19">
    <source>
        <dbReference type="Proteomes" id="UP000030755"/>
    </source>
</evidence>
<dbReference type="InterPro" id="IPR011012">
    <property type="entry name" value="Longin-like_dom_sf"/>
</dbReference>
<evidence type="ECO:0000256" key="14">
    <source>
        <dbReference type="SAM" id="Phobius"/>
    </source>
</evidence>
<comment type="subcellular location">
    <subcellularLocation>
        <location evidence="1">Endoplasmic reticulum membrane</location>
        <topology evidence="1">Single-pass type IV membrane protein</topology>
    </subcellularLocation>
    <subcellularLocation>
        <location evidence="2">Golgi apparatus membrane</location>
        <topology evidence="2">Single-pass type IV membrane protein</topology>
    </subcellularLocation>
</comment>
<evidence type="ECO:0000313" key="20">
    <source>
        <dbReference type="Proteomes" id="UP000281549"/>
    </source>
</evidence>
<evidence type="ECO:0000256" key="13">
    <source>
        <dbReference type="PROSITE-ProRule" id="PRU00290"/>
    </source>
</evidence>
<dbReference type="STRING" id="988480.A0A075AYX3"/>
<protein>
    <recommendedName>
        <fullName evidence="12">Protein transport protein SEC22</fullName>
    </recommendedName>
</protein>
<dbReference type="InterPro" id="IPR044565">
    <property type="entry name" value="Sec22"/>
</dbReference>
<dbReference type="SMART" id="SM01270">
    <property type="entry name" value="Longin"/>
    <property type="match status" value="1"/>
</dbReference>
<dbReference type="AlphaFoldDB" id="A0A075AYX3"/>
<keyword evidence="11 14" id="KW-0472">Membrane</keyword>
<keyword evidence="10 13" id="KW-0175">Coiled coil</keyword>
<dbReference type="InterPro" id="IPR042855">
    <property type="entry name" value="V_SNARE_CC"/>
</dbReference>
<dbReference type="InterPro" id="IPR010908">
    <property type="entry name" value="Longin_dom"/>
</dbReference>
<evidence type="ECO:0000256" key="3">
    <source>
        <dbReference type="ARBA" id="ARBA00008025"/>
    </source>
</evidence>